<dbReference type="STRING" id="499555.BJL86_1923"/>
<dbReference type="PANTHER" id="PTHR21340">
    <property type="entry name" value="DIADENOSINE 5,5-P1,P4-TETRAPHOSPHATE PYROPHOSPHOHYDROLASE MUTT"/>
    <property type="match status" value="1"/>
</dbReference>
<organism evidence="3 4">
    <name type="scientific">Dietzia timorensis</name>
    <dbReference type="NCBI Taxonomy" id="499555"/>
    <lineage>
        <taxon>Bacteria</taxon>
        <taxon>Bacillati</taxon>
        <taxon>Actinomycetota</taxon>
        <taxon>Actinomycetes</taxon>
        <taxon>Mycobacteriales</taxon>
        <taxon>Dietziaceae</taxon>
        <taxon>Dietzia</taxon>
    </lineage>
</organism>
<dbReference type="Proteomes" id="UP000186104">
    <property type="component" value="Chromosome"/>
</dbReference>
<dbReference type="OrthoDB" id="4287477at2"/>
<sequence length="323" mass="35753">MSKKHSNENEKPVSFDTRKTVLAAGAVMYRMSENFELEVAVVHRPRYDDWSLPKGKLDRGEALPVTARRELLEETGHECILGQSLGESNYRLKNGAFKRVWYWAAREIGGEFVPSDECDRMDWLSVSEAFERVSYELDQSVLETFRTSVVPHADRVRQVVLIRHARAGDRSDWKGDDARRPLDKKGLLQAEYLAPQLRAFGVNNVVSAEPDRCIQTVIPLAEGLGITPLIDHTIGDSGASKSPKSAVKTLLSYVEDGVPDASGTITVLSSQGTAIPLILERITKGTGLAARDFSTKKSGQWTLSFADGKLVDANYLPRPLPLS</sequence>
<dbReference type="RefSeq" id="WP_067477068.1">
    <property type="nucleotide sequence ID" value="NZ_CP015961.1"/>
</dbReference>
<dbReference type="SUPFAM" id="SSF53254">
    <property type="entry name" value="Phosphoglycerate mutase-like"/>
    <property type="match status" value="1"/>
</dbReference>
<dbReference type="Gene3D" id="3.40.50.1240">
    <property type="entry name" value="Phosphoglycerate mutase-like"/>
    <property type="match status" value="1"/>
</dbReference>
<dbReference type="InterPro" id="IPR000086">
    <property type="entry name" value="NUDIX_hydrolase_dom"/>
</dbReference>
<dbReference type="Pfam" id="PF00293">
    <property type="entry name" value="NUDIX"/>
    <property type="match status" value="1"/>
</dbReference>
<dbReference type="Pfam" id="PF00300">
    <property type="entry name" value="His_Phos_1"/>
    <property type="match status" value="1"/>
</dbReference>
<dbReference type="InterPro" id="IPR013078">
    <property type="entry name" value="His_Pase_superF_clade-1"/>
</dbReference>
<feature type="domain" description="Nudix hydrolase" evidence="2">
    <location>
        <begin position="19"/>
        <end position="146"/>
    </location>
</feature>
<name>A0A173LLZ1_9ACTN</name>
<dbReference type="CDD" id="cd03673">
    <property type="entry name" value="NUDIX_Ap6A_hydrolase"/>
    <property type="match status" value="1"/>
</dbReference>
<dbReference type="GO" id="GO:0006167">
    <property type="term" value="P:AMP biosynthetic process"/>
    <property type="evidence" value="ECO:0007669"/>
    <property type="project" value="TreeGrafter"/>
</dbReference>
<protein>
    <submittedName>
        <fullName evidence="3">Putative 8-oxo-dGTP diphosphatase 1</fullName>
    </submittedName>
</protein>
<dbReference type="AlphaFoldDB" id="A0A173LLZ1"/>
<dbReference type="SUPFAM" id="SSF55811">
    <property type="entry name" value="Nudix"/>
    <property type="match status" value="1"/>
</dbReference>
<keyword evidence="4" id="KW-1185">Reference proteome</keyword>
<evidence type="ECO:0000313" key="3">
    <source>
        <dbReference type="EMBL" id="ANI92694.1"/>
    </source>
</evidence>
<evidence type="ECO:0000259" key="2">
    <source>
        <dbReference type="PROSITE" id="PS51462"/>
    </source>
</evidence>
<dbReference type="PROSITE" id="PS51462">
    <property type="entry name" value="NUDIX"/>
    <property type="match status" value="1"/>
</dbReference>
<dbReference type="KEGG" id="dtm:BJL86_1923"/>
<dbReference type="SMART" id="SM00855">
    <property type="entry name" value="PGAM"/>
    <property type="match status" value="1"/>
</dbReference>
<accession>A0A173LLZ1</accession>
<dbReference type="InterPro" id="IPR015797">
    <property type="entry name" value="NUDIX_hydrolase-like_dom_sf"/>
</dbReference>
<evidence type="ECO:0000256" key="1">
    <source>
        <dbReference type="ARBA" id="ARBA00022801"/>
    </source>
</evidence>
<dbReference type="Gene3D" id="3.90.79.10">
    <property type="entry name" value="Nucleoside Triphosphate Pyrophosphohydrolase"/>
    <property type="match status" value="1"/>
</dbReference>
<dbReference type="CDD" id="cd07040">
    <property type="entry name" value="HP"/>
    <property type="match status" value="1"/>
</dbReference>
<dbReference type="PANTHER" id="PTHR21340:SF0">
    <property type="entry name" value="BIS(5'-NUCLEOSYL)-TETRAPHOSPHATASE [ASYMMETRICAL]"/>
    <property type="match status" value="1"/>
</dbReference>
<gene>
    <name evidence="3" type="ORF">BJL86_1923</name>
</gene>
<proteinExistence type="predicted"/>
<evidence type="ECO:0000313" key="4">
    <source>
        <dbReference type="Proteomes" id="UP000186104"/>
    </source>
</evidence>
<dbReference type="GO" id="GO:0004081">
    <property type="term" value="F:bis(5'-nucleosyl)-tetraphosphatase (asymmetrical) activity"/>
    <property type="evidence" value="ECO:0007669"/>
    <property type="project" value="TreeGrafter"/>
</dbReference>
<dbReference type="InterPro" id="IPR029033">
    <property type="entry name" value="His_PPase_superfam"/>
</dbReference>
<dbReference type="GO" id="GO:0006754">
    <property type="term" value="P:ATP biosynthetic process"/>
    <property type="evidence" value="ECO:0007669"/>
    <property type="project" value="TreeGrafter"/>
</dbReference>
<keyword evidence="1" id="KW-0378">Hydrolase</keyword>
<reference evidence="3 4" key="1">
    <citation type="submission" date="2016-06" db="EMBL/GenBank/DDBJ databases">
        <title>Complete genome sequence of a saline-alkali tolerant type strain Dietzia timorensis ID05-A0528T.</title>
        <authorList>
            <person name="Wu X."/>
        </authorList>
    </citation>
    <scope>NUCLEOTIDE SEQUENCE [LARGE SCALE GENOMIC DNA]</scope>
    <source>
        <strain evidence="3 4">ID05-A0528</strain>
    </source>
</reference>
<dbReference type="InterPro" id="IPR020084">
    <property type="entry name" value="NUDIX_hydrolase_CS"/>
</dbReference>
<dbReference type="PROSITE" id="PS00893">
    <property type="entry name" value="NUDIX_BOX"/>
    <property type="match status" value="1"/>
</dbReference>
<dbReference type="InterPro" id="IPR051325">
    <property type="entry name" value="Nudix_hydrolase_domain"/>
</dbReference>
<dbReference type="EMBL" id="CP015961">
    <property type="protein sequence ID" value="ANI92694.1"/>
    <property type="molecule type" value="Genomic_DNA"/>
</dbReference>